<dbReference type="PANTHER" id="PTHR43102">
    <property type="entry name" value="SLR1143 PROTEIN"/>
    <property type="match status" value="1"/>
</dbReference>
<comment type="caution">
    <text evidence="2">The sequence shown here is derived from an EMBL/GenBank/DDBJ whole genome shotgun (WGS) entry which is preliminary data.</text>
</comment>
<dbReference type="SUPFAM" id="SSF55781">
    <property type="entry name" value="GAF domain-like"/>
    <property type="match status" value="1"/>
</dbReference>
<dbReference type="Proteomes" id="UP001597183">
    <property type="component" value="Unassembled WGS sequence"/>
</dbReference>
<accession>A0ABW4A695</accession>
<protein>
    <submittedName>
        <fullName evidence="2">GAF domain-containing protein</fullName>
    </submittedName>
</protein>
<proteinExistence type="predicted"/>
<evidence type="ECO:0000313" key="2">
    <source>
        <dbReference type="EMBL" id="MFD1365667.1"/>
    </source>
</evidence>
<organism evidence="2 3">
    <name type="scientific">Actinoplanes sichuanensis</name>
    <dbReference type="NCBI Taxonomy" id="512349"/>
    <lineage>
        <taxon>Bacteria</taxon>
        <taxon>Bacillati</taxon>
        <taxon>Actinomycetota</taxon>
        <taxon>Actinomycetes</taxon>
        <taxon>Micromonosporales</taxon>
        <taxon>Micromonosporaceae</taxon>
        <taxon>Actinoplanes</taxon>
    </lineage>
</organism>
<evidence type="ECO:0000313" key="3">
    <source>
        <dbReference type="Proteomes" id="UP001597183"/>
    </source>
</evidence>
<keyword evidence="3" id="KW-1185">Reference proteome</keyword>
<reference evidence="3" key="1">
    <citation type="journal article" date="2019" name="Int. J. Syst. Evol. Microbiol.">
        <title>The Global Catalogue of Microorganisms (GCM) 10K type strain sequencing project: providing services to taxonomists for standard genome sequencing and annotation.</title>
        <authorList>
            <consortium name="The Broad Institute Genomics Platform"/>
            <consortium name="The Broad Institute Genome Sequencing Center for Infectious Disease"/>
            <person name="Wu L."/>
            <person name="Ma J."/>
        </authorList>
    </citation>
    <scope>NUCLEOTIDE SEQUENCE [LARGE SCALE GENOMIC DNA]</scope>
    <source>
        <strain evidence="3">CCM 7526</strain>
    </source>
</reference>
<feature type="domain" description="GAF" evidence="1">
    <location>
        <begin position="29"/>
        <end position="160"/>
    </location>
</feature>
<dbReference type="InterPro" id="IPR003018">
    <property type="entry name" value="GAF"/>
</dbReference>
<dbReference type="Gene3D" id="3.30.450.40">
    <property type="match status" value="1"/>
</dbReference>
<evidence type="ECO:0000259" key="1">
    <source>
        <dbReference type="Pfam" id="PF01590"/>
    </source>
</evidence>
<gene>
    <name evidence="2" type="ORF">ACFQ5G_09975</name>
</gene>
<name>A0ABW4A695_9ACTN</name>
<dbReference type="PANTHER" id="PTHR43102:SF2">
    <property type="entry name" value="GAF DOMAIN-CONTAINING PROTEIN"/>
    <property type="match status" value="1"/>
</dbReference>
<dbReference type="EMBL" id="JBHTMK010000012">
    <property type="protein sequence ID" value="MFD1365667.1"/>
    <property type="molecule type" value="Genomic_DNA"/>
</dbReference>
<dbReference type="Pfam" id="PF01590">
    <property type="entry name" value="GAF"/>
    <property type="match status" value="1"/>
</dbReference>
<dbReference type="InterPro" id="IPR029016">
    <property type="entry name" value="GAF-like_dom_sf"/>
</dbReference>
<dbReference type="RefSeq" id="WP_317792800.1">
    <property type="nucleotide sequence ID" value="NZ_AP028461.1"/>
</dbReference>
<sequence length="169" mass="18107">MTTSIDRRVLGDPARMRVLASIDFDNPELRRALDRISVRTAQRTGLPVSLVTLVLNTAQMTVGVSGLDNWVTEADGTPIEWSFCANAVISGHPYVIPDAVHSEQAGNPLVTQDRIGSYAGVPVTLGGQIVGAHCIIGPTAHLFTTLQLAELEQAANEIAALFQQFSDLD</sequence>